<keyword evidence="3" id="KW-1185">Reference proteome</keyword>
<reference evidence="2 3" key="1">
    <citation type="journal article" date="2014" name="Genome Announc.">
        <title>Draft Genome Sequence of Streptomyces fradiae ATCC 19609, a Strain Highly Sensitive to Antibiotics.</title>
        <authorList>
            <person name="Bekker O.B."/>
            <person name="Klimina K.M."/>
            <person name="Vatlin A.A."/>
            <person name="Zakharevich N.V."/>
            <person name="Kasianov A.S."/>
            <person name="Danilenko V.N."/>
        </authorList>
    </citation>
    <scope>NUCLEOTIDE SEQUENCE [LARGE SCALE GENOMIC DNA]</scope>
    <source>
        <strain evidence="2 3">ATCC 19609</strain>
    </source>
</reference>
<dbReference type="InterPro" id="IPR015032">
    <property type="entry name" value="ThsB__TIR-like_domain"/>
</dbReference>
<evidence type="ECO:0000259" key="1">
    <source>
        <dbReference type="Pfam" id="PF08937"/>
    </source>
</evidence>
<accession>A0A3R7FW93</accession>
<dbReference type="Proteomes" id="UP000028058">
    <property type="component" value="Unassembled WGS sequence"/>
</dbReference>
<organism evidence="2 3">
    <name type="scientific">Streptomyces xinghaiensis</name>
    <dbReference type="NCBI Taxonomy" id="1038928"/>
    <lineage>
        <taxon>Bacteria</taxon>
        <taxon>Bacillati</taxon>
        <taxon>Actinomycetota</taxon>
        <taxon>Actinomycetes</taxon>
        <taxon>Kitasatosporales</taxon>
        <taxon>Streptomycetaceae</taxon>
        <taxon>Streptomyces</taxon>
    </lineage>
</organism>
<protein>
    <recommendedName>
        <fullName evidence="1">Thoeris protein ThsB TIR-like domain-containing protein</fullName>
    </recommendedName>
</protein>
<evidence type="ECO:0000313" key="2">
    <source>
        <dbReference type="EMBL" id="RKM96141.1"/>
    </source>
</evidence>
<dbReference type="AlphaFoldDB" id="A0A3R7FW93"/>
<name>A0A3R7FW93_9ACTN</name>
<evidence type="ECO:0000313" key="3">
    <source>
        <dbReference type="Proteomes" id="UP000028058"/>
    </source>
</evidence>
<sequence>MTALSQKTRHKCFISYHKADEAEVSKFVNTFDHAHDVFISRGIGADMPGDIIGSDDRDYIMRQIRERYLTGSTVTISLIGRCTWARKFVDWELASTLRNDPKNRRSGLLGILLPSAYHTDGTYQVPPRLNDNLAGDHAYAALYRYPSSVDSLATMIDTAFNARQVEVPENGRDLFSYNRQCP</sequence>
<dbReference type="OrthoDB" id="9811746at2"/>
<feature type="domain" description="Thoeris protein ThsB TIR-like" evidence="1">
    <location>
        <begin position="13"/>
        <end position="115"/>
    </location>
</feature>
<dbReference type="EMBL" id="JNAD02000005">
    <property type="protein sequence ID" value="RKM96141.1"/>
    <property type="molecule type" value="Genomic_DNA"/>
</dbReference>
<proteinExistence type="predicted"/>
<comment type="caution">
    <text evidence="2">The sequence shown here is derived from an EMBL/GenBank/DDBJ whole genome shotgun (WGS) entry which is preliminary data.</text>
</comment>
<dbReference type="Pfam" id="PF08937">
    <property type="entry name" value="ThsB_TIR"/>
    <property type="match status" value="1"/>
</dbReference>
<gene>
    <name evidence="2" type="ORF">SFRA_013570</name>
</gene>